<evidence type="ECO:0000256" key="1">
    <source>
        <dbReference type="ARBA" id="ARBA00033000"/>
    </source>
</evidence>
<dbReference type="PROSITE" id="PS51257">
    <property type="entry name" value="PROKAR_LIPOPROTEIN"/>
    <property type="match status" value="1"/>
</dbReference>
<evidence type="ECO:0000313" key="4">
    <source>
        <dbReference type="Proteomes" id="UP001203423"/>
    </source>
</evidence>
<organism evidence="3 4">
    <name type="scientific">Shewanella surugensis</name>
    <dbReference type="NCBI Taxonomy" id="212020"/>
    <lineage>
        <taxon>Bacteria</taxon>
        <taxon>Pseudomonadati</taxon>
        <taxon>Pseudomonadota</taxon>
        <taxon>Gammaproteobacteria</taxon>
        <taxon>Alteromonadales</taxon>
        <taxon>Shewanellaceae</taxon>
        <taxon>Shewanella</taxon>
    </lineage>
</organism>
<proteinExistence type="predicted"/>
<protein>
    <recommendedName>
        <fullName evidence="1">N-acetyl-beta-glucosaminidase</fullName>
    </recommendedName>
</protein>
<dbReference type="Proteomes" id="UP001203423">
    <property type="component" value="Unassembled WGS sequence"/>
</dbReference>
<dbReference type="EMBL" id="JAKIKS010000042">
    <property type="protein sequence ID" value="MCL1125210.1"/>
    <property type="molecule type" value="Genomic_DNA"/>
</dbReference>
<gene>
    <name evidence="3" type="ORF">L2764_12175</name>
</gene>
<dbReference type="InterPro" id="IPR008965">
    <property type="entry name" value="CBM2/CBM3_carb-bd_dom_sf"/>
</dbReference>
<name>A0ABT0LC39_9GAMM</name>
<dbReference type="Gene3D" id="2.60.40.290">
    <property type="match status" value="1"/>
</dbReference>
<reference evidence="3 4" key="1">
    <citation type="submission" date="2022-01" db="EMBL/GenBank/DDBJ databases">
        <title>Whole genome-based taxonomy of the Shewanellaceae.</title>
        <authorList>
            <person name="Martin-Rodriguez A.J."/>
        </authorList>
    </citation>
    <scope>NUCLEOTIDE SEQUENCE [LARGE SCALE GENOMIC DNA]</scope>
    <source>
        <strain evidence="3 4">DSM 17177</strain>
    </source>
</reference>
<accession>A0ABT0LC39</accession>
<dbReference type="InterPro" id="IPR004866">
    <property type="entry name" value="CHB/HEX_N_dom"/>
</dbReference>
<dbReference type="Pfam" id="PF03173">
    <property type="entry name" value="CHB_HEX"/>
    <property type="match status" value="1"/>
</dbReference>
<sequence>MIFLKKKLLFSFLSGIILSCIGCNYDDDESAADTLADNLVITFEVLTNDGVTAGLPCSDLGADGGRCNKVNMTLINEGKSVYSTDWTIYFHYIRQILDLENDKFKISHITGDLYQIEPTEKFDGFAKDDIVVLPLISEYWNLSETDFLSKAFIVSPYFPPR</sequence>
<evidence type="ECO:0000313" key="3">
    <source>
        <dbReference type="EMBL" id="MCL1125210.1"/>
    </source>
</evidence>
<dbReference type="SUPFAM" id="SSF49384">
    <property type="entry name" value="Carbohydrate-binding domain"/>
    <property type="match status" value="1"/>
</dbReference>
<feature type="domain" description="Chitobiase/beta-hexosaminidases N-terminal" evidence="2">
    <location>
        <begin position="37"/>
        <end position="161"/>
    </location>
</feature>
<dbReference type="InterPro" id="IPR012291">
    <property type="entry name" value="CBM2_carb-bd_dom_sf"/>
</dbReference>
<dbReference type="RefSeq" id="WP_248940525.1">
    <property type="nucleotide sequence ID" value="NZ_JAKIKS010000042.1"/>
</dbReference>
<evidence type="ECO:0000259" key="2">
    <source>
        <dbReference type="SMART" id="SM01081"/>
    </source>
</evidence>
<keyword evidence="4" id="KW-1185">Reference proteome</keyword>
<dbReference type="SMART" id="SM01081">
    <property type="entry name" value="CHB_HEX"/>
    <property type="match status" value="1"/>
</dbReference>
<comment type="caution">
    <text evidence="3">The sequence shown here is derived from an EMBL/GenBank/DDBJ whole genome shotgun (WGS) entry which is preliminary data.</text>
</comment>